<dbReference type="OMA" id="MGHNIAR"/>
<dbReference type="eggNOG" id="ENOG502RNHC">
    <property type="taxonomic scope" value="Eukaryota"/>
</dbReference>
<dbReference type="RefSeq" id="XP_003010268.1">
    <property type="nucleotide sequence ID" value="XM_003010222.1"/>
</dbReference>
<feature type="region of interest" description="Disordered" evidence="1">
    <location>
        <begin position="124"/>
        <end position="149"/>
    </location>
</feature>
<dbReference type="KEGG" id="abe:ARB_03523"/>
<dbReference type="GeneID" id="9525536"/>
<dbReference type="EMBL" id="ABSU01000035">
    <property type="protein sequence ID" value="EFE29628.1"/>
    <property type="molecule type" value="Genomic_DNA"/>
</dbReference>
<evidence type="ECO:0000313" key="2">
    <source>
        <dbReference type="EMBL" id="EFE29628.1"/>
    </source>
</evidence>
<accession>D4B4Y3</accession>
<name>D4B4Y3_ARTBC</name>
<sequence>MNTLGTKAFSTSAYRSITFRGSGFEAMLHQNGLDGGHWQSMVMRITDDIEKAIIPRGGRAHKSSNDPKDPFPVITVGLLTTENSKDRIGSIHVHFDGTFKFFPSRKGDFGKYMEQIRKAGIPGFIDTTPEETEAEAAKSATGQGKGPEQ</sequence>
<proteinExistence type="predicted"/>
<dbReference type="AlphaFoldDB" id="D4B4Y3"/>
<keyword evidence="3" id="KW-1185">Reference proteome</keyword>
<dbReference type="HOGENOM" id="CLU_142937_0_0_1"/>
<dbReference type="Proteomes" id="UP000008866">
    <property type="component" value="Unassembled WGS sequence"/>
</dbReference>
<gene>
    <name evidence="2" type="ORF">ARB_03523</name>
</gene>
<reference evidence="3" key="1">
    <citation type="journal article" date="2011" name="Genome Biol.">
        <title>Comparative and functional genomics provide insights into the pathogenicity of dermatophytic fungi.</title>
        <authorList>
            <person name="Burmester A."/>
            <person name="Shelest E."/>
            <person name="Gloeckner G."/>
            <person name="Heddergott C."/>
            <person name="Schindler S."/>
            <person name="Staib P."/>
            <person name="Heidel A."/>
            <person name="Felder M."/>
            <person name="Petzold A."/>
            <person name="Szafranski K."/>
            <person name="Feuermann M."/>
            <person name="Pedruzzi I."/>
            <person name="Priebe S."/>
            <person name="Groth M."/>
            <person name="Winkler R."/>
            <person name="Li W."/>
            <person name="Kniemeyer O."/>
            <person name="Schroeckh V."/>
            <person name="Hertweck C."/>
            <person name="Hube B."/>
            <person name="White T.C."/>
            <person name="Platzer M."/>
            <person name="Guthke R."/>
            <person name="Heitman J."/>
            <person name="Woestemeyer J."/>
            <person name="Zipfel P.F."/>
            <person name="Monod M."/>
            <person name="Brakhage A.A."/>
        </authorList>
    </citation>
    <scope>NUCLEOTIDE SEQUENCE [LARGE SCALE GENOMIC DNA]</scope>
    <source>
        <strain evidence="3">ATCC MYA-4681 / CBS 112371</strain>
    </source>
</reference>
<evidence type="ECO:0000256" key="1">
    <source>
        <dbReference type="SAM" id="MobiDB-lite"/>
    </source>
</evidence>
<comment type="caution">
    <text evidence="2">The sequence shown here is derived from an EMBL/GenBank/DDBJ whole genome shotgun (WGS) entry which is preliminary data.</text>
</comment>
<organism evidence="2 3">
    <name type="scientific">Arthroderma benhamiae (strain ATCC MYA-4681 / CBS 112371)</name>
    <name type="common">Trichophyton mentagrophytes</name>
    <dbReference type="NCBI Taxonomy" id="663331"/>
    <lineage>
        <taxon>Eukaryota</taxon>
        <taxon>Fungi</taxon>
        <taxon>Dikarya</taxon>
        <taxon>Ascomycota</taxon>
        <taxon>Pezizomycotina</taxon>
        <taxon>Eurotiomycetes</taxon>
        <taxon>Eurotiomycetidae</taxon>
        <taxon>Onygenales</taxon>
        <taxon>Arthrodermataceae</taxon>
        <taxon>Trichophyton</taxon>
    </lineage>
</organism>
<protein>
    <submittedName>
        <fullName evidence="2">Uncharacterized protein</fullName>
    </submittedName>
</protein>
<evidence type="ECO:0000313" key="3">
    <source>
        <dbReference type="Proteomes" id="UP000008866"/>
    </source>
</evidence>